<feature type="compositionally biased region" description="Basic and acidic residues" evidence="1">
    <location>
        <begin position="174"/>
        <end position="183"/>
    </location>
</feature>
<gene>
    <name evidence="2" type="ORF">K431DRAFT_112268</name>
</gene>
<evidence type="ECO:0000313" key="3">
    <source>
        <dbReference type="Proteomes" id="UP000799441"/>
    </source>
</evidence>
<feature type="compositionally biased region" description="Polar residues" evidence="1">
    <location>
        <begin position="162"/>
        <end position="173"/>
    </location>
</feature>
<organism evidence="2 3">
    <name type="scientific">Polychaeton citri CBS 116435</name>
    <dbReference type="NCBI Taxonomy" id="1314669"/>
    <lineage>
        <taxon>Eukaryota</taxon>
        <taxon>Fungi</taxon>
        <taxon>Dikarya</taxon>
        <taxon>Ascomycota</taxon>
        <taxon>Pezizomycotina</taxon>
        <taxon>Dothideomycetes</taxon>
        <taxon>Dothideomycetidae</taxon>
        <taxon>Capnodiales</taxon>
        <taxon>Capnodiaceae</taxon>
        <taxon>Polychaeton</taxon>
    </lineage>
</organism>
<proteinExistence type="predicted"/>
<reference evidence="2" key="1">
    <citation type="journal article" date="2020" name="Stud. Mycol.">
        <title>101 Dothideomycetes genomes: a test case for predicting lifestyles and emergence of pathogens.</title>
        <authorList>
            <person name="Haridas S."/>
            <person name="Albert R."/>
            <person name="Binder M."/>
            <person name="Bloem J."/>
            <person name="Labutti K."/>
            <person name="Salamov A."/>
            <person name="Andreopoulos B."/>
            <person name="Baker S."/>
            <person name="Barry K."/>
            <person name="Bills G."/>
            <person name="Bluhm B."/>
            <person name="Cannon C."/>
            <person name="Castanera R."/>
            <person name="Culley D."/>
            <person name="Daum C."/>
            <person name="Ezra D."/>
            <person name="Gonzalez J."/>
            <person name="Henrissat B."/>
            <person name="Kuo A."/>
            <person name="Liang C."/>
            <person name="Lipzen A."/>
            <person name="Lutzoni F."/>
            <person name="Magnuson J."/>
            <person name="Mondo S."/>
            <person name="Nolan M."/>
            <person name="Ohm R."/>
            <person name="Pangilinan J."/>
            <person name="Park H.-J."/>
            <person name="Ramirez L."/>
            <person name="Alfaro M."/>
            <person name="Sun H."/>
            <person name="Tritt A."/>
            <person name="Yoshinaga Y."/>
            <person name="Zwiers L.-H."/>
            <person name="Turgeon B."/>
            <person name="Goodwin S."/>
            <person name="Spatafora J."/>
            <person name="Crous P."/>
            <person name="Grigoriev I."/>
        </authorList>
    </citation>
    <scope>NUCLEOTIDE SEQUENCE</scope>
    <source>
        <strain evidence="2">CBS 116435</strain>
    </source>
</reference>
<accession>A0A9P4UNJ8</accession>
<evidence type="ECO:0000313" key="2">
    <source>
        <dbReference type="EMBL" id="KAF2719476.1"/>
    </source>
</evidence>
<dbReference type="EMBL" id="MU003811">
    <property type="protein sequence ID" value="KAF2719476.1"/>
    <property type="molecule type" value="Genomic_DNA"/>
</dbReference>
<dbReference type="AlphaFoldDB" id="A0A9P4UNJ8"/>
<dbReference type="Proteomes" id="UP000799441">
    <property type="component" value="Unassembled WGS sequence"/>
</dbReference>
<sequence>MRQSRGQKQNGPPAQRRLDRTSLRGASVLLFRSHQGGEREMACVCHYGVEVISGRRHVALHRPACFTTAVFCVGLSVCESCALHHLWLCMEERHVATPHSDVGLRRSCWRRSRWLRWCPPYRAAGGCAVQSIRTRPGRGPTVTSSRASAAGGESIKPHSAGQRWSKSQAPSRDQTAERREQTTGRKITAPLTCPHHSPAAIRTITHCYALCAPPLLDLPTHPPLPPSSIPPYALPYRPARRLPPPTTSLP</sequence>
<keyword evidence="3" id="KW-1185">Reference proteome</keyword>
<comment type="caution">
    <text evidence="2">The sequence shown here is derived from an EMBL/GenBank/DDBJ whole genome shotgun (WGS) entry which is preliminary data.</text>
</comment>
<feature type="region of interest" description="Disordered" evidence="1">
    <location>
        <begin position="132"/>
        <end position="194"/>
    </location>
</feature>
<protein>
    <submittedName>
        <fullName evidence="2">Uncharacterized protein</fullName>
    </submittedName>
</protein>
<evidence type="ECO:0000256" key="1">
    <source>
        <dbReference type="SAM" id="MobiDB-lite"/>
    </source>
</evidence>
<name>A0A9P4UNJ8_9PEZI</name>